<evidence type="ECO:0000313" key="2">
    <source>
        <dbReference type="Proteomes" id="UP001143910"/>
    </source>
</evidence>
<dbReference type="EMBL" id="JANJQO010000718">
    <property type="protein sequence ID" value="KAJ2975359.1"/>
    <property type="molecule type" value="Genomic_DNA"/>
</dbReference>
<evidence type="ECO:0000313" key="1">
    <source>
        <dbReference type="EMBL" id="KAJ2975359.1"/>
    </source>
</evidence>
<comment type="caution">
    <text evidence="1">The sequence shown here is derived from an EMBL/GenBank/DDBJ whole genome shotgun (WGS) entry which is preliminary data.</text>
</comment>
<accession>A0ACC1N8E9</accession>
<reference evidence="1" key="1">
    <citation type="submission" date="2022-08" db="EMBL/GenBank/DDBJ databases">
        <title>Genome Sequence of Lecanicillium fungicola.</title>
        <authorList>
            <person name="Buettner E."/>
        </authorList>
    </citation>
    <scope>NUCLEOTIDE SEQUENCE</scope>
    <source>
        <strain evidence="1">Babe33</strain>
    </source>
</reference>
<protein>
    <submittedName>
        <fullName evidence="1">Uncharacterized protein</fullName>
    </submittedName>
</protein>
<dbReference type="Proteomes" id="UP001143910">
    <property type="component" value="Unassembled WGS sequence"/>
</dbReference>
<keyword evidence="2" id="KW-1185">Reference proteome</keyword>
<name>A0ACC1N8E9_9HYPO</name>
<gene>
    <name evidence="1" type="ORF">NQ176_g5565</name>
</gene>
<proteinExistence type="predicted"/>
<organism evidence="1 2">
    <name type="scientific">Zarea fungicola</name>
    <dbReference type="NCBI Taxonomy" id="93591"/>
    <lineage>
        <taxon>Eukaryota</taxon>
        <taxon>Fungi</taxon>
        <taxon>Dikarya</taxon>
        <taxon>Ascomycota</taxon>
        <taxon>Pezizomycotina</taxon>
        <taxon>Sordariomycetes</taxon>
        <taxon>Hypocreomycetidae</taxon>
        <taxon>Hypocreales</taxon>
        <taxon>Cordycipitaceae</taxon>
        <taxon>Zarea</taxon>
    </lineage>
</organism>
<sequence length="221" mass="26355">MFAKPRAKKSILPSLSRKRKNNSEVEEVRFDGEARQEYLTGFHKRKQQRIKCAQEAAVNRARLEKLETRKQVRNERRQEMDEHVRRVNEMLKASNAATAEEDKEYYDGQEDDWDGFPDKPDLNIVDHEEEYIDEDRFTTVTVETVSVSRDGLSKPELPYQDDSDEENVNKEEQNDDAAEDLQRRRTMRSRPKKKQFRYESKAERDFENQKQRARNIAKRRA</sequence>